<keyword evidence="2" id="KW-1185">Reference proteome</keyword>
<accession>A0AC60QG77</accession>
<evidence type="ECO:0000313" key="1">
    <source>
        <dbReference type="EMBL" id="KAG0433147.1"/>
    </source>
</evidence>
<organism evidence="1 2">
    <name type="scientific">Ixodes persulcatus</name>
    <name type="common">Taiga tick</name>
    <dbReference type="NCBI Taxonomy" id="34615"/>
    <lineage>
        <taxon>Eukaryota</taxon>
        <taxon>Metazoa</taxon>
        <taxon>Ecdysozoa</taxon>
        <taxon>Arthropoda</taxon>
        <taxon>Chelicerata</taxon>
        <taxon>Arachnida</taxon>
        <taxon>Acari</taxon>
        <taxon>Parasitiformes</taxon>
        <taxon>Ixodida</taxon>
        <taxon>Ixodoidea</taxon>
        <taxon>Ixodidae</taxon>
        <taxon>Ixodinae</taxon>
        <taxon>Ixodes</taxon>
    </lineage>
</organism>
<comment type="caution">
    <text evidence="1">The sequence shown here is derived from an EMBL/GenBank/DDBJ whole genome shotgun (WGS) entry which is preliminary data.</text>
</comment>
<sequence>MLELDVVPEKSLGNDQWELVLGMAFSQVVHILQQQFRAIKGVQIIYNELVSSVGVVSSLARVPLSMQNPLASDLVIVLSEDGIKLSFDPTSQRLKIIEVNDMTKVKLTYCGSPFCSPEILPTRQQIDDSFGATHPGDYDAAQQMFVLNFRGLSFSFQADPKLQSRMEEVMNSSLHFPNGTSPVVSRMAIYYWQQPQGHEPGQQLWTFRPLPLYRPPPLPLSCFYNSTYLQSLEVLRENATTVGVKLTLLTEAYEVSRLTGPIEKTLVKTIRFGDTVQDVVSALGSPSKVFYKEEDKMKIHAQDSYKLLTSRSSDYFYNYFTLGMDVLLDANRHTVKKFVLHTNYPGHYNFNMYYRCQFSIALRVPPTPEQRRATLVDVADSSARLVTAFTKWDEIQERLVKPSERPVVLNRTSSTNTTNPFGPTYSYGYQDIIFEASRGRRPLSHFWGRLPAGLHPVAMAEHRVAPFFPPRR</sequence>
<dbReference type="Proteomes" id="UP000805193">
    <property type="component" value="Unassembled WGS sequence"/>
</dbReference>
<evidence type="ECO:0000313" key="2">
    <source>
        <dbReference type="Proteomes" id="UP000805193"/>
    </source>
</evidence>
<gene>
    <name evidence="1" type="ORF">HPB47_020177</name>
</gene>
<name>A0AC60QG77_IXOPE</name>
<protein>
    <submittedName>
        <fullName evidence="1">Uncharacterized protein</fullName>
    </submittedName>
</protein>
<proteinExistence type="predicted"/>
<reference evidence="1 2" key="1">
    <citation type="journal article" date="2020" name="Cell">
        <title>Large-Scale Comparative Analyses of Tick Genomes Elucidate Their Genetic Diversity and Vector Capacities.</title>
        <authorList>
            <consortium name="Tick Genome and Microbiome Consortium (TIGMIC)"/>
            <person name="Jia N."/>
            <person name="Wang J."/>
            <person name="Shi W."/>
            <person name="Du L."/>
            <person name="Sun Y."/>
            <person name="Zhan W."/>
            <person name="Jiang J.F."/>
            <person name="Wang Q."/>
            <person name="Zhang B."/>
            <person name="Ji P."/>
            <person name="Bell-Sakyi L."/>
            <person name="Cui X.M."/>
            <person name="Yuan T.T."/>
            <person name="Jiang B.G."/>
            <person name="Yang W.F."/>
            <person name="Lam T.T."/>
            <person name="Chang Q.C."/>
            <person name="Ding S.J."/>
            <person name="Wang X.J."/>
            <person name="Zhu J.G."/>
            <person name="Ruan X.D."/>
            <person name="Zhao L."/>
            <person name="Wei J.T."/>
            <person name="Ye R.Z."/>
            <person name="Que T.C."/>
            <person name="Du C.H."/>
            <person name="Zhou Y.H."/>
            <person name="Cheng J.X."/>
            <person name="Dai P.F."/>
            <person name="Guo W.B."/>
            <person name="Han X.H."/>
            <person name="Huang E.J."/>
            <person name="Li L.F."/>
            <person name="Wei W."/>
            <person name="Gao Y.C."/>
            <person name="Liu J.Z."/>
            <person name="Shao H.Z."/>
            <person name="Wang X."/>
            <person name="Wang C.C."/>
            <person name="Yang T.C."/>
            <person name="Huo Q.B."/>
            <person name="Li W."/>
            <person name="Chen H.Y."/>
            <person name="Chen S.E."/>
            <person name="Zhou L.G."/>
            <person name="Ni X.B."/>
            <person name="Tian J.H."/>
            <person name="Sheng Y."/>
            <person name="Liu T."/>
            <person name="Pan Y.S."/>
            <person name="Xia L.Y."/>
            <person name="Li J."/>
            <person name="Zhao F."/>
            <person name="Cao W.C."/>
        </authorList>
    </citation>
    <scope>NUCLEOTIDE SEQUENCE [LARGE SCALE GENOMIC DNA]</scope>
    <source>
        <strain evidence="1">Iper-2018</strain>
    </source>
</reference>
<dbReference type="EMBL" id="JABSTQ010009080">
    <property type="protein sequence ID" value="KAG0433147.1"/>
    <property type="molecule type" value="Genomic_DNA"/>
</dbReference>